<reference evidence="2 3" key="1">
    <citation type="journal article" date="2018" name="Cell">
        <title>The Chara Genome: Secondary Complexity and Implications for Plant Terrestrialization.</title>
        <authorList>
            <person name="Nishiyama T."/>
            <person name="Sakayama H."/>
            <person name="Vries J.D."/>
            <person name="Buschmann H."/>
            <person name="Saint-Marcoux D."/>
            <person name="Ullrich K.K."/>
            <person name="Haas F.B."/>
            <person name="Vanderstraeten L."/>
            <person name="Becker D."/>
            <person name="Lang D."/>
            <person name="Vosolsobe S."/>
            <person name="Rombauts S."/>
            <person name="Wilhelmsson P.K.I."/>
            <person name="Janitza P."/>
            <person name="Kern R."/>
            <person name="Heyl A."/>
            <person name="Rumpler F."/>
            <person name="Villalobos L.I.A.C."/>
            <person name="Clay J.M."/>
            <person name="Skokan R."/>
            <person name="Toyoda A."/>
            <person name="Suzuki Y."/>
            <person name="Kagoshima H."/>
            <person name="Schijlen E."/>
            <person name="Tajeshwar N."/>
            <person name="Catarino B."/>
            <person name="Hetherington A.J."/>
            <person name="Saltykova A."/>
            <person name="Bonnot C."/>
            <person name="Breuninger H."/>
            <person name="Symeonidi A."/>
            <person name="Radhakrishnan G.V."/>
            <person name="Van Nieuwerburgh F."/>
            <person name="Deforce D."/>
            <person name="Chang C."/>
            <person name="Karol K.G."/>
            <person name="Hedrich R."/>
            <person name="Ulvskov P."/>
            <person name="Glockner G."/>
            <person name="Delwiche C.F."/>
            <person name="Petrasek J."/>
            <person name="Van de Peer Y."/>
            <person name="Friml J."/>
            <person name="Beilby M."/>
            <person name="Dolan L."/>
            <person name="Kohara Y."/>
            <person name="Sugano S."/>
            <person name="Fujiyama A."/>
            <person name="Delaux P.-M."/>
            <person name="Quint M."/>
            <person name="TheiBen G."/>
            <person name="Hagemann M."/>
            <person name="Harholt J."/>
            <person name="Dunand C."/>
            <person name="Zachgo S."/>
            <person name="Langdale J."/>
            <person name="Maumus F."/>
            <person name="Straeten D.V.D."/>
            <person name="Gould S.B."/>
            <person name="Rensing S.A."/>
        </authorList>
    </citation>
    <scope>NUCLEOTIDE SEQUENCE [LARGE SCALE GENOMIC DNA]</scope>
    <source>
        <strain evidence="2 3">S276</strain>
    </source>
</reference>
<accession>A0A388M0C2</accession>
<keyword evidence="3" id="KW-1185">Reference proteome</keyword>
<organism evidence="2 3">
    <name type="scientific">Chara braunii</name>
    <name type="common">Braun's stonewort</name>
    <dbReference type="NCBI Taxonomy" id="69332"/>
    <lineage>
        <taxon>Eukaryota</taxon>
        <taxon>Viridiplantae</taxon>
        <taxon>Streptophyta</taxon>
        <taxon>Charophyceae</taxon>
        <taxon>Charales</taxon>
        <taxon>Characeae</taxon>
        <taxon>Chara</taxon>
    </lineage>
</organism>
<sequence length="207" mass="23193">MTQNRVRPRLTLLETPGAVRRVDERLKGIVERHQREVDLLKEMRLKEVNARKESELEVERLKEEMARLEMENRANTRSNLKAKLDEAAGPSSRKEKSRGDEVRSNMKGKCKVVASPVAINDKDAFLRAARRELRGLKKEKVVNICKKEGIEYTTLDPTKEVIAQKRTGKAFEGDDDEPGKGDGTSMLVVTDDGEGSSEGDGRDSTAS</sequence>
<dbReference type="Proteomes" id="UP000265515">
    <property type="component" value="Unassembled WGS sequence"/>
</dbReference>
<name>A0A388M0C2_CHABU</name>
<dbReference type="AlphaFoldDB" id="A0A388M0C2"/>
<dbReference type="EMBL" id="BFEA01000639">
    <property type="protein sequence ID" value="GBG87929.1"/>
    <property type="molecule type" value="Genomic_DNA"/>
</dbReference>
<evidence type="ECO:0000313" key="2">
    <source>
        <dbReference type="EMBL" id="GBG87929.1"/>
    </source>
</evidence>
<comment type="caution">
    <text evidence="2">The sequence shown here is derived from an EMBL/GenBank/DDBJ whole genome shotgun (WGS) entry which is preliminary data.</text>
</comment>
<proteinExistence type="predicted"/>
<feature type="compositionally biased region" description="Basic and acidic residues" evidence="1">
    <location>
        <begin position="82"/>
        <end position="104"/>
    </location>
</feature>
<gene>
    <name evidence="2" type="ORF">CBR_g46297</name>
</gene>
<protein>
    <submittedName>
        <fullName evidence="2">Uncharacterized protein</fullName>
    </submittedName>
</protein>
<evidence type="ECO:0000313" key="3">
    <source>
        <dbReference type="Proteomes" id="UP000265515"/>
    </source>
</evidence>
<feature type="region of interest" description="Disordered" evidence="1">
    <location>
        <begin position="166"/>
        <end position="207"/>
    </location>
</feature>
<evidence type="ECO:0000256" key="1">
    <source>
        <dbReference type="SAM" id="MobiDB-lite"/>
    </source>
</evidence>
<feature type="region of interest" description="Disordered" evidence="1">
    <location>
        <begin position="71"/>
        <end position="106"/>
    </location>
</feature>
<dbReference type="Gramene" id="GBG87929">
    <property type="protein sequence ID" value="GBG87929"/>
    <property type="gene ID" value="CBR_g46297"/>
</dbReference>